<protein>
    <submittedName>
        <fullName evidence="2">Uncharacterized protein</fullName>
    </submittedName>
</protein>
<evidence type="ECO:0000313" key="3">
    <source>
        <dbReference type="Proteomes" id="UP000027265"/>
    </source>
</evidence>
<dbReference type="EMBL" id="KL197733">
    <property type="protein sequence ID" value="KDQ53538.1"/>
    <property type="molecule type" value="Genomic_DNA"/>
</dbReference>
<dbReference type="Proteomes" id="UP000027265">
    <property type="component" value="Unassembled WGS sequence"/>
</dbReference>
<dbReference type="AlphaFoldDB" id="A0A067PF58"/>
<keyword evidence="3" id="KW-1185">Reference proteome</keyword>
<dbReference type="HOGENOM" id="CLU_454188_0_0_1"/>
<evidence type="ECO:0000313" key="2">
    <source>
        <dbReference type="EMBL" id="KDQ53538.1"/>
    </source>
</evidence>
<feature type="region of interest" description="Disordered" evidence="1">
    <location>
        <begin position="1"/>
        <end position="27"/>
    </location>
</feature>
<sequence>MSQPSLDPLTRLPLPAPTPTKPSSVLTSLSQSLPADAFNTLLVTHLYPLLDALPPDQRESIFHTLEDVKKESDRTQSILDHIDFEGHQASLEGGMKALLKHVKMDWDEGYEEQGEMMERIAGEVIAWLPALWCAAVENGMEIPQVHRCAVLCTDIIHQLSETNSRTIFTEIAFDVKIQDSTGKIIYHDPSASLDHALCWFWRELALAAIAHKSTEKTIRAIMSDIDHFEFVDDVETMLRTPGEDKNHDGYDFCDDHWIEDMRAAVPSLADLLTAARLASFEASPSVEMYEILVTQRPSLNPALLAATRARIFPEHGNPTISYGAASAIFQKASQTDDLIRLIDALPKFYRGPDVQATRKGMISYFAAQESPELRVKALAIIEDSLKTSKSDVWLEAQEAVPYLQEANDWLREHITSGTFPLDDGEHLTRQQANKRDELVLKFVDIARRGQFPARDADAYAFGDDYYEDDYVREVESEDSDYNELLDIRKPDLENGIRDWVGVLLDWPDREEAAAVWDVVRTKERDGAEDVLIPFWDVEGIAEALAGRFDWEYNHDSSQQHVADGFRALYRTFLKPDLEALDADRPKRISMPGPFSARQVLP</sequence>
<evidence type="ECO:0000256" key="1">
    <source>
        <dbReference type="SAM" id="MobiDB-lite"/>
    </source>
</evidence>
<proteinExistence type="predicted"/>
<organism evidence="2 3">
    <name type="scientific">Jaapia argillacea MUCL 33604</name>
    <dbReference type="NCBI Taxonomy" id="933084"/>
    <lineage>
        <taxon>Eukaryota</taxon>
        <taxon>Fungi</taxon>
        <taxon>Dikarya</taxon>
        <taxon>Basidiomycota</taxon>
        <taxon>Agaricomycotina</taxon>
        <taxon>Agaricomycetes</taxon>
        <taxon>Agaricomycetidae</taxon>
        <taxon>Jaapiales</taxon>
        <taxon>Jaapiaceae</taxon>
        <taxon>Jaapia</taxon>
    </lineage>
</organism>
<accession>A0A067PF58</accession>
<reference evidence="3" key="1">
    <citation type="journal article" date="2014" name="Proc. Natl. Acad. Sci. U.S.A.">
        <title>Extensive sampling of basidiomycete genomes demonstrates inadequacy of the white-rot/brown-rot paradigm for wood decay fungi.</title>
        <authorList>
            <person name="Riley R."/>
            <person name="Salamov A.A."/>
            <person name="Brown D.W."/>
            <person name="Nagy L.G."/>
            <person name="Floudas D."/>
            <person name="Held B.W."/>
            <person name="Levasseur A."/>
            <person name="Lombard V."/>
            <person name="Morin E."/>
            <person name="Otillar R."/>
            <person name="Lindquist E.A."/>
            <person name="Sun H."/>
            <person name="LaButti K.M."/>
            <person name="Schmutz J."/>
            <person name="Jabbour D."/>
            <person name="Luo H."/>
            <person name="Baker S.E."/>
            <person name="Pisabarro A.G."/>
            <person name="Walton J.D."/>
            <person name="Blanchette R.A."/>
            <person name="Henrissat B."/>
            <person name="Martin F."/>
            <person name="Cullen D."/>
            <person name="Hibbett D.S."/>
            <person name="Grigoriev I.V."/>
        </authorList>
    </citation>
    <scope>NUCLEOTIDE SEQUENCE [LARGE SCALE GENOMIC DNA]</scope>
    <source>
        <strain evidence="3">MUCL 33604</strain>
    </source>
</reference>
<dbReference type="InParanoid" id="A0A067PF58"/>
<gene>
    <name evidence="2" type="ORF">JAAARDRAFT_197346</name>
</gene>
<dbReference type="OrthoDB" id="3051453at2759"/>
<name>A0A067PF58_9AGAM</name>